<dbReference type="Proteomes" id="UP000613160">
    <property type="component" value="Unassembled WGS sequence"/>
</dbReference>
<accession>A0A917DDI1</accession>
<protein>
    <submittedName>
        <fullName evidence="1">Uncharacterized protein</fullName>
    </submittedName>
</protein>
<name>A0A917DDI1_9HYPH</name>
<evidence type="ECO:0000313" key="2">
    <source>
        <dbReference type="Proteomes" id="UP000613160"/>
    </source>
</evidence>
<keyword evidence="2" id="KW-1185">Reference proteome</keyword>
<reference evidence="1" key="2">
    <citation type="submission" date="2020-09" db="EMBL/GenBank/DDBJ databases">
        <authorList>
            <person name="Sun Q."/>
            <person name="Zhou Y."/>
        </authorList>
    </citation>
    <scope>NUCLEOTIDE SEQUENCE</scope>
    <source>
        <strain evidence="1">CGMCC 1.15493</strain>
    </source>
</reference>
<dbReference type="EMBL" id="BMJJ01000009">
    <property type="protein sequence ID" value="GGD28871.1"/>
    <property type="molecule type" value="Genomic_DNA"/>
</dbReference>
<proteinExistence type="predicted"/>
<dbReference type="RefSeq" id="WP_188853127.1">
    <property type="nucleotide sequence ID" value="NZ_BMJJ01000009.1"/>
</dbReference>
<comment type="caution">
    <text evidence="1">The sequence shown here is derived from an EMBL/GenBank/DDBJ whole genome shotgun (WGS) entry which is preliminary data.</text>
</comment>
<dbReference type="AlphaFoldDB" id="A0A917DDI1"/>
<reference evidence="1" key="1">
    <citation type="journal article" date="2014" name="Int. J. Syst. Evol. Microbiol.">
        <title>Complete genome sequence of Corynebacterium casei LMG S-19264T (=DSM 44701T), isolated from a smear-ripened cheese.</title>
        <authorList>
            <consortium name="US DOE Joint Genome Institute (JGI-PGF)"/>
            <person name="Walter F."/>
            <person name="Albersmeier A."/>
            <person name="Kalinowski J."/>
            <person name="Ruckert C."/>
        </authorList>
    </citation>
    <scope>NUCLEOTIDE SEQUENCE</scope>
    <source>
        <strain evidence="1">CGMCC 1.15493</strain>
    </source>
</reference>
<evidence type="ECO:0000313" key="1">
    <source>
        <dbReference type="EMBL" id="GGD28871.1"/>
    </source>
</evidence>
<organism evidence="1 2">
    <name type="scientific">Aureimonas glaciei</name>
    <dbReference type="NCBI Taxonomy" id="1776957"/>
    <lineage>
        <taxon>Bacteria</taxon>
        <taxon>Pseudomonadati</taxon>
        <taxon>Pseudomonadota</taxon>
        <taxon>Alphaproteobacteria</taxon>
        <taxon>Hyphomicrobiales</taxon>
        <taxon>Aurantimonadaceae</taxon>
        <taxon>Aureimonas</taxon>
    </lineage>
</organism>
<sequence length="435" mass="48670">MAYNSEDRRHRNVNYDYRIEFVHLADGRYSTSGALYDIEGMFPNSSRKCLFATREEAIRASAGRVMRHLRYARKQTGWPHRISSEQAEGVLAWIRQTVAREAPRVRAVPPAVEEPVVVDIHAKISIMEDRILRCRKAVAREEKKATPDGGFCERGRAAIAELSKVLDMRKASAGIVDVVQKKAPRKKKPSIGSLLAAAGLALVDRYTGDHYLVEWDGEIPNPSSVNRNPMSYVPASECDDGREQLWLVHESLAEHPQVTLAEAALGKRLEVWTRGSLGRHRATKASWRHAMDLADDDHFQDLIDTAHLTTPADIDSAVTLHLDGWDHRKGRKPALSIKNARRILDEIGAGCEIHSRSRELIYGDGLQVSPGIEYYPRNRIGVAWMVIHGLEDGLLIRERDGFIVLSAALAEARAPMWDSKGRKPAEIPVQPESSP</sequence>
<gene>
    <name evidence="1" type="ORF">GCM10011335_35050</name>
</gene>